<accession>A0A4Y2C618</accession>
<reference evidence="1 2" key="1">
    <citation type="journal article" date="2019" name="Sci. Rep.">
        <title>Orb-weaving spider Araneus ventricosus genome elucidates the spidroin gene catalogue.</title>
        <authorList>
            <person name="Kono N."/>
            <person name="Nakamura H."/>
            <person name="Ohtoshi R."/>
            <person name="Moran D.A.P."/>
            <person name="Shinohara A."/>
            <person name="Yoshida Y."/>
            <person name="Fujiwara M."/>
            <person name="Mori M."/>
            <person name="Tomita M."/>
            <person name="Arakawa K."/>
        </authorList>
    </citation>
    <scope>NUCLEOTIDE SEQUENCE [LARGE SCALE GENOMIC DNA]</scope>
</reference>
<dbReference type="AlphaFoldDB" id="A0A4Y2C618"/>
<proteinExistence type="predicted"/>
<sequence>MALKRQPLSKFPHHTGFLLRPVRALYPIGWSFEHHTSKMTVDRLLMTLTCNRSTYTAEFQWNRVSSLERSGTDAETLPLSYRGPLSERKIKSSVILTSPFEAARAAETDLVILNHCQQRRFFAQA</sequence>
<comment type="caution">
    <text evidence="1">The sequence shown here is derived from an EMBL/GenBank/DDBJ whole genome shotgun (WGS) entry which is preliminary data.</text>
</comment>
<dbReference type="EMBL" id="BGPR01000151">
    <property type="protein sequence ID" value="GBL99798.1"/>
    <property type="molecule type" value="Genomic_DNA"/>
</dbReference>
<dbReference type="Proteomes" id="UP000499080">
    <property type="component" value="Unassembled WGS sequence"/>
</dbReference>
<gene>
    <name evidence="1" type="ORF">AVEN_162813_1</name>
</gene>
<keyword evidence="2" id="KW-1185">Reference proteome</keyword>
<name>A0A4Y2C618_ARAVE</name>
<evidence type="ECO:0000313" key="1">
    <source>
        <dbReference type="EMBL" id="GBL99798.1"/>
    </source>
</evidence>
<evidence type="ECO:0000313" key="2">
    <source>
        <dbReference type="Proteomes" id="UP000499080"/>
    </source>
</evidence>
<protein>
    <submittedName>
        <fullName evidence="1">Uncharacterized protein</fullName>
    </submittedName>
</protein>
<organism evidence="1 2">
    <name type="scientific">Araneus ventricosus</name>
    <name type="common">Orbweaver spider</name>
    <name type="synonym">Epeira ventricosa</name>
    <dbReference type="NCBI Taxonomy" id="182803"/>
    <lineage>
        <taxon>Eukaryota</taxon>
        <taxon>Metazoa</taxon>
        <taxon>Ecdysozoa</taxon>
        <taxon>Arthropoda</taxon>
        <taxon>Chelicerata</taxon>
        <taxon>Arachnida</taxon>
        <taxon>Araneae</taxon>
        <taxon>Araneomorphae</taxon>
        <taxon>Entelegynae</taxon>
        <taxon>Araneoidea</taxon>
        <taxon>Araneidae</taxon>
        <taxon>Araneus</taxon>
    </lineage>
</organism>